<dbReference type="PROSITE" id="PS51257">
    <property type="entry name" value="PROKAR_LIPOPROTEIN"/>
    <property type="match status" value="1"/>
</dbReference>
<evidence type="ECO:0000313" key="2">
    <source>
        <dbReference type="EMBL" id="QDU68171.1"/>
    </source>
</evidence>
<protein>
    <recommendedName>
        <fullName evidence="4">DUF4168 domain-containing protein</fullName>
    </recommendedName>
</protein>
<evidence type="ECO:0000313" key="3">
    <source>
        <dbReference type="Proteomes" id="UP000316921"/>
    </source>
</evidence>
<feature type="chain" id="PRO_5021923920" description="DUF4168 domain-containing protein" evidence="1">
    <location>
        <begin position="21"/>
        <end position="135"/>
    </location>
</feature>
<evidence type="ECO:0008006" key="4">
    <source>
        <dbReference type="Google" id="ProtNLM"/>
    </source>
</evidence>
<feature type="signal peptide" evidence="1">
    <location>
        <begin position="1"/>
        <end position="20"/>
    </location>
</feature>
<dbReference type="RefSeq" id="WP_145066958.1">
    <property type="nucleotide sequence ID" value="NZ_CP036287.1"/>
</dbReference>
<accession>A0A518BMH0</accession>
<dbReference type="KEGG" id="pbap:Pla133_32650"/>
<reference evidence="2 3" key="1">
    <citation type="submission" date="2019-02" db="EMBL/GenBank/DDBJ databases">
        <title>Deep-cultivation of Planctomycetes and their phenomic and genomic characterization uncovers novel biology.</title>
        <authorList>
            <person name="Wiegand S."/>
            <person name="Jogler M."/>
            <person name="Boedeker C."/>
            <person name="Pinto D."/>
            <person name="Vollmers J."/>
            <person name="Rivas-Marin E."/>
            <person name="Kohn T."/>
            <person name="Peeters S.H."/>
            <person name="Heuer A."/>
            <person name="Rast P."/>
            <person name="Oberbeckmann S."/>
            <person name="Bunk B."/>
            <person name="Jeske O."/>
            <person name="Meyerdierks A."/>
            <person name="Storesund J.E."/>
            <person name="Kallscheuer N."/>
            <person name="Luecker S."/>
            <person name="Lage O.M."/>
            <person name="Pohl T."/>
            <person name="Merkel B.J."/>
            <person name="Hornburger P."/>
            <person name="Mueller R.-W."/>
            <person name="Bruemmer F."/>
            <person name="Labrenz M."/>
            <person name="Spormann A.M."/>
            <person name="Op den Camp H."/>
            <person name="Overmann J."/>
            <person name="Amann R."/>
            <person name="Jetten M.S.M."/>
            <person name="Mascher T."/>
            <person name="Medema M.H."/>
            <person name="Devos D.P."/>
            <person name="Kaster A.-K."/>
            <person name="Ovreas L."/>
            <person name="Rohde M."/>
            <person name="Galperin M.Y."/>
            <person name="Jogler C."/>
        </authorList>
    </citation>
    <scope>NUCLEOTIDE SEQUENCE [LARGE SCALE GENOMIC DNA]</scope>
    <source>
        <strain evidence="2 3">Pla133</strain>
    </source>
</reference>
<evidence type="ECO:0000256" key="1">
    <source>
        <dbReference type="SAM" id="SignalP"/>
    </source>
</evidence>
<name>A0A518BMH0_9BACT</name>
<keyword evidence="1" id="KW-0732">Signal</keyword>
<dbReference type="EMBL" id="CP036287">
    <property type="protein sequence ID" value="QDU68171.1"/>
    <property type="molecule type" value="Genomic_DNA"/>
</dbReference>
<dbReference type="AlphaFoldDB" id="A0A518BMH0"/>
<gene>
    <name evidence="2" type="ORF">Pla133_32650</name>
</gene>
<proteinExistence type="predicted"/>
<keyword evidence="3" id="KW-1185">Reference proteome</keyword>
<sequence precursor="true">MRATALALFALTLAAGCASIEGSSESAADSSAGLVEALVSPFESSSTSSGSGGTAAGVSYQQDVQAFVCSYLSAPSEPGDFARGLTQVAQAHGVSDWESQPGTFEVIEASVSDPALDSESRARLELELEALGRRD</sequence>
<organism evidence="2 3">
    <name type="scientific">Engelhardtia mirabilis</name>
    <dbReference type="NCBI Taxonomy" id="2528011"/>
    <lineage>
        <taxon>Bacteria</taxon>
        <taxon>Pseudomonadati</taxon>
        <taxon>Planctomycetota</taxon>
        <taxon>Planctomycetia</taxon>
        <taxon>Planctomycetia incertae sedis</taxon>
        <taxon>Engelhardtia</taxon>
    </lineage>
</organism>
<dbReference type="Proteomes" id="UP000316921">
    <property type="component" value="Chromosome"/>
</dbReference>